<name>A0A0V8HPW5_9BACI</name>
<organism evidence="2 3">
    <name type="scientific">[Bacillus] enclensis</name>
    <dbReference type="NCBI Taxonomy" id="1402860"/>
    <lineage>
        <taxon>Bacteria</taxon>
        <taxon>Bacillati</taxon>
        <taxon>Bacillota</taxon>
        <taxon>Bacilli</taxon>
        <taxon>Bacillales</taxon>
        <taxon>Bacillaceae</taxon>
        <taxon>Rossellomorea</taxon>
    </lineage>
</organism>
<dbReference type="CDD" id="cd00267">
    <property type="entry name" value="ABC_ATPase"/>
    <property type="match status" value="1"/>
</dbReference>
<dbReference type="InterPro" id="IPR023336">
    <property type="entry name" value="RAG_nonamer-bd_dom"/>
</dbReference>
<evidence type="ECO:0000313" key="3">
    <source>
        <dbReference type="Proteomes" id="UP000181997"/>
    </source>
</evidence>
<dbReference type="EMBL" id="FMAU01000001">
    <property type="protein sequence ID" value="SCB77413.1"/>
    <property type="molecule type" value="Genomic_DNA"/>
</dbReference>
<dbReference type="Proteomes" id="UP000181997">
    <property type="component" value="Unassembled WGS sequence"/>
</dbReference>
<dbReference type="GO" id="GO:0000731">
    <property type="term" value="P:DNA synthesis involved in DNA repair"/>
    <property type="evidence" value="ECO:0007669"/>
    <property type="project" value="TreeGrafter"/>
</dbReference>
<feature type="domain" description="NBD" evidence="1">
    <location>
        <begin position="361"/>
        <end position="366"/>
    </location>
</feature>
<dbReference type="PANTHER" id="PTHR32182">
    <property type="entry name" value="DNA REPLICATION AND REPAIR PROTEIN RECF"/>
    <property type="match status" value="1"/>
</dbReference>
<dbReference type="GO" id="GO:0016887">
    <property type="term" value="F:ATP hydrolysis activity"/>
    <property type="evidence" value="ECO:0007669"/>
    <property type="project" value="InterPro"/>
</dbReference>
<accession>A0A0V8HPW5</accession>
<protein>
    <submittedName>
        <fullName evidence="2">Predicted ATPase</fullName>
    </submittedName>
</protein>
<dbReference type="PROSITE" id="PS51487">
    <property type="entry name" value="NBD"/>
    <property type="match status" value="1"/>
</dbReference>
<dbReference type="GO" id="GO:0005524">
    <property type="term" value="F:ATP binding"/>
    <property type="evidence" value="ECO:0007669"/>
    <property type="project" value="InterPro"/>
</dbReference>
<reference evidence="3" key="1">
    <citation type="submission" date="2016-08" db="EMBL/GenBank/DDBJ databases">
        <authorList>
            <person name="Varghese N."/>
            <person name="Submissions Spin"/>
        </authorList>
    </citation>
    <scope>NUCLEOTIDE SEQUENCE [LARGE SCALE GENOMIC DNA]</scope>
    <source>
        <strain evidence="3">SGD-1123</strain>
    </source>
</reference>
<dbReference type="InterPro" id="IPR027417">
    <property type="entry name" value="P-loop_NTPase"/>
</dbReference>
<gene>
    <name evidence="2" type="ORF">GA0061094_0418</name>
</gene>
<dbReference type="SUPFAM" id="SSF52540">
    <property type="entry name" value="P-loop containing nucleoside triphosphate hydrolases"/>
    <property type="match status" value="1"/>
</dbReference>
<sequence>MKKLDRVIIKGFKSIKDLDIKLAPLNVLIGANGAGKSNFISFFKILNNVVNENFQNAVIKSGGANTLFYFGTKETENIYFSLYFGQNSYRVNWKITDDSKLYFSSEELGFLGEGYDNPLINSLGSGHVETQLLEESKRNPHRTVIADHIIRNLRQWKVYHFHDTSDTSKMKQTCYVEDNNYFREDASNLASFLYLLKEKHPENYKAILQTVQLVAPFIKGFNLSPSKLDESKIRLKWFNEKSDDYFDVSQLSDGTLRFICISVLLLQPNLPSTIILDEPELGLHPFAINVLSSLFQSVSKKTQIIISTQSLALMDNFDPEDIIVVDYINNVSKFNRLDKEQLEDWFEDYSLGELWDKNLLGGRPRQ</sequence>
<evidence type="ECO:0000259" key="1">
    <source>
        <dbReference type="PROSITE" id="PS51487"/>
    </source>
</evidence>
<dbReference type="GO" id="GO:0006302">
    <property type="term" value="P:double-strand break repair"/>
    <property type="evidence" value="ECO:0007669"/>
    <property type="project" value="TreeGrafter"/>
</dbReference>
<proteinExistence type="predicted"/>
<dbReference type="OrthoDB" id="308933at2"/>
<dbReference type="InterPro" id="IPR003959">
    <property type="entry name" value="ATPase_AAA_core"/>
</dbReference>
<dbReference type="PIRSF" id="PIRSF029347">
    <property type="entry name" value="RecF"/>
    <property type="match status" value="1"/>
</dbReference>
<dbReference type="Gene3D" id="3.40.50.300">
    <property type="entry name" value="P-loop containing nucleotide triphosphate hydrolases"/>
    <property type="match status" value="1"/>
</dbReference>
<evidence type="ECO:0000313" key="2">
    <source>
        <dbReference type="EMBL" id="SCB77413.1"/>
    </source>
</evidence>
<dbReference type="RefSeq" id="WP_058297314.1">
    <property type="nucleotide sequence ID" value="NZ_FMAU01000001.1"/>
</dbReference>
<dbReference type="InterPro" id="IPR014555">
    <property type="entry name" value="RecF-like"/>
</dbReference>
<keyword evidence="3" id="KW-1185">Reference proteome</keyword>
<dbReference type="Pfam" id="PF13304">
    <property type="entry name" value="AAA_21"/>
    <property type="match status" value="1"/>
</dbReference>
<dbReference type="PANTHER" id="PTHR32182:SF22">
    <property type="entry name" value="ATP-DEPENDENT ENDONUCLEASE, OLD FAMILY-RELATED"/>
    <property type="match status" value="1"/>
</dbReference>
<dbReference type="AlphaFoldDB" id="A0A0V8HPW5"/>